<dbReference type="InterPro" id="IPR006140">
    <property type="entry name" value="D-isomer_DH_NAD-bd"/>
</dbReference>
<gene>
    <name evidence="5" type="ORF">BDK89_3862</name>
</gene>
<sequence length="324" mass="35317">MRPTIMLAHYPDLPVFDDADLDRLASVGHLLDRDPVHEWDEPRARELLAEAQVIVAHWGCRPIDVGLLDHAPKLGLIAYAAGTVKGVVEPEVLDRVRVTSGADANAEPVAEYTLAMILLANKGVLRPDVTPWNTGQGASRIGNWDKTVGIIGASLIGRRVLDLLRPFAGLHPVVYDPFLSADDAAALGAELVGLDELCERSDVVSLHAPNLPSTRHMIAEPQFARMRTGTTFINTARGALVDHDALVDHLDRLHAVLDVTDPEPLPEDHPLRTSPNVRLTPHIAGSLGTELHRLVDYAVDEIRRWSAGEPGRNTITRDALPRLA</sequence>
<dbReference type="Gene3D" id="3.40.50.720">
    <property type="entry name" value="NAD(P)-binding Rossmann-like Domain"/>
    <property type="match status" value="2"/>
</dbReference>
<dbReference type="EMBL" id="SOAU01000001">
    <property type="protein sequence ID" value="TDT18244.1"/>
    <property type="molecule type" value="Genomic_DNA"/>
</dbReference>
<dbReference type="GO" id="GO:0016491">
    <property type="term" value="F:oxidoreductase activity"/>
    <property type="evidence" value="ECO:0007669"/>
    <property type="project" value="UniProtKB-KW"/>
</dbReference>
<evidence type="ECO:0000313" key="6">
    <source>
        <dbReference type="Proteomes" id="UP000294558"/>
    </source>
</evidence>
<evidence type="ECO:0000259" key="4">
    <source>
        <dbReference type="Pfam" id="PF02826"/>
    </source>
</evidence>
<evidence type="ECO:0000256" key="3">
    <source>
        <dbReference type="ARBA" id="ARBA00023027"/>
    </source>
</evidence>
<dbReference type="AlphaFoldDB" id="A0A4R7I4R0"/>
<comment type="caution">
    <text evidence="5">The sequence shown here is derived from an EMBL/GenBank/DDBJ whole genome shotgun (WGS) entry which is preliminary data.</text>
</comment>
<keyword evidence="3" id="KW-0520">NAD</keyword>
<keyword evidence="2" id="KW-0560">Oxidoreductase</keyword>
<accession>A0A4R7I4R0</accession>
<dbReference type="SUPFAM" id="SSF52283">
    <property type="entry name" value="Formate/glycerate dehydrogenase catalytic domain-like"/>
    <property type="match status" value="1"/>
</dbReference>
<dbReference type="Proteomes" id="UP000294558">
    <property type="component" value="Unassembled WGS sequence"/>
</dbReference>
<evidence type="ECO:0000313" key="5">
    <source>
        <dbReference type="EMBL" id="TDT18244.1"/>
    </source>
</evidence>
<keyword evidence="6" id="KW-1185">Reference proteome</keyword>
<evidence type="ECO:0000256" key="2">
    <source>
        <dbReference type="ARBA" id="ARBA00023002"/>
    </source>
</evidence>
<evidence type="ECO:0000256" key="1">
    <source>
        <dbReference type="ARBA" id="ARBA00005854"/>
    </source>
</evidence>
<dbReference type="PANTHER" id="PTHR42789:SF1">
    <property type="entry name" value="D-ISOMER SPECIFIC 2-HYDROXYACID DEHYDROGENASE FAMILY PROTEIN (AFU_ORTHOLOGUE AFUA_6G10090)"/>
    <property type="match status" value="1"/>
</dbReference>
<dbReference type="RefSeq" id="WP_208294133.1">
    <property type="nucleotide sequence ID" value="NZ_SOAU01000001.1"/>
</dbReference>
<reference evidence="5 6" key="1">
    <citation type="submission" date="2019-03" db="EMBL/GenBank/DDBJ databases">
        <title>Sequencing the genomes of 1000 actinobacteria strains.</title>
        <authorList>
            <person name="Klenk H.-P."/>
        </authorList>
    </citation>
    <scope>NUCLEOTIDE SEQUENCE [LARGE SCALE GENOMIC DNA]</scope>
    <source>
        <strain evidence="5 6">DSM 18936</strain>
    </source>
</reference>
<protein>
    <submittedName>
        <fullName evidence="5">Phosphoglycerate dehydrogenase-like enzyme</fullName>
    </submittedName>
</protein>
<dbReference type="InterPro" id="IPR050857">
    <property type="entry name" value="D-2-hydroxyacid_DH"/>
</dbReference>
<dbReference type="SUPFAM" id="SSF51735">
    <property type="entry name" value="NAD(P)-binding Rossmann-fold domains"/>
    <property type="match status" value="1"/>
</dbReference>
<proteinExistence type="inferred from homology"/>
<dbReference type="InterPro" id="IPR036291">
    <property type="entry name" value="NAD(P)-bd_dom_sf"/>
</dbReference>
<organism evidence="5 6">
    <name type="scientific">Ilumatobacter fluminis</name>
    <dbReference type="NCBI Taxonomy" id="467091"/>
    <lineage>
        <taxon>Bacteria</taxon>
        <taxon>Bacillati</taxon>
        <taxon>Actinomycetota</taxon>
        <taxon>Acidimicrobiia</taxon>
        <taxon>Acidimicrobiales</taxon>
        <taxon>Ilumatobacteraceae</taxon>
        <taxon>Ilumatobacter</taxon>
    </lineage>
</organism>
<feature type="domain" description="D-isomer specific 2-hydroxyacid dehydrogenase NAD-binding" evidence="4">
    <location>
        <begin position="144"/>
        <end position="284"/>
    </location>
</feature>
<dbReference type="Pfam" id="PF02826">
    <property type="entry name" value="2-Hacid_dh_C"/>
    <property type="match status" value="1"/>
</dbReference>
<dbReference type="PANTHER" id="PTHR42789">
    <property type="entry name" value="D-ISOMER SPECIFIC 2-HYDROXYACID DEHYDROGENASE FAMILY PROTEIN (AFU_ORTHOLOGUE AFUA_6G10090)"/>
    <property type="match status" value="1"/>
</dbReference>
<name>A0A4R7I4R0_9ACTN</name>
<comment type="similarity">
    <text evidence="1">Belongs to the D-isomer specific 2-hydroxyacid dehydrogenase family.</text>
</comment>
<dbReference type="GO" id="GO:0051287">
    <property type="term" value="F:NAD binding"/>
    <property type="evidence" value="ECO:0007669"/>
    <property type="project" value="InterPro"/>
</dbReference>
<dbReference type="CDD" id="cd12167">
    <property type="entry name" value="2-Hacid_dh_8"/>
    <property type="match status" value="1"/>
</dbReference>